<dbReference type="EMBL" id="JBHSEW010000002">
    <property type="protein sequence ID" value="MFC4621377.1"/>
    <property type="molecule type" value="Genomic_DNA"/>
</dbReference>
<keyword evidence="3" id="KW-1185">Reference proteome</keyword>
<protein>
    <submittedName>
        <fullName evidence="2">Slam-dependent surface lipoprotein</fullName>
    </submittedName>
</protein>
<dbReference type="NCBIfam" id="NF041636">
    <property type="entry name" value="slam_lipo"/>
    <property type="match status" value="1"/>
</dbReference>
<dbReference type="InterPro" id="IPR054843">
    <property type="entry name" value="Slam_hemophilin_C"/>
</dbReference>
<name>A0ABV9GTL1_9BURK</name>
<dbReference type="RefSeq" id="WP_377724189.1">
    <property type="nucleotide sequence ID" value="NZ_JBHSEW010000002.1"/>
</dbReference>
<keyword evidence="2" id="KW-0449">Lipoprotein</keyword>
<dbReference type="Proteomes" id="UP001595967">
    <property type="component" value="Unassembled WGS sequence"/>
</dbReference>
<evidence type="ECO:0000256" key="1">
    <source>
        <dbReference type="SAM" id="SignalP"/>
    </source>
</evidence>
<feature type="chain" id="PRO_5047421255" evidence="1">
    <location>
        <begin position="22"/>
        <end position="303"/>
    </location>
</feature>
<organism evidence="2 3">
    <name type="scientific">Comamonas nitrativorans</name>
    <dbReference type="NCBI Taxonomy" id="108437"/>
    <lineage>
        <taxon>Bacteria</taxon>
        <taxon>Pseudomonadati</taxon>
        <taxon>Pseudomonadota</taxon>
        <taxon>Betaproteobacteria</taxon>
        <taxon>Burkholderiales</taxon>
        <taxon>Comamonadaceae</taxon>
        <taxon>Comamonas</taxon>
    </lineage>
</organism>
<evidence type="ECO:0000313" key="2">
    <source>
        <dbReference type="EMBL" id="MFC4621377.1"/>
    </source>
</evidence>
<accession>A0ABV9GTL1</accession>
<gene>
    <name evidence="2" type="ORF">ACFO3A_04030</name>
</gene>
<comment type="caution">
    <text evidence="2">The sequence shown here is derived from an EMBL/GenBank/DDBJ whole genome shotgun (WGS) entry which is preliminary data.</text>
</comment>
<keyword evidence="1" id="KW-0732">Signal</keyword>
<reference evidence="3" key="1">
    <citation type="journal article" date="2019" name="Int. J. Syst. Evol. Microbiol.">
        <title>The Global Catalogue of Microorganisms (GCM) 10K type strain sequencing project: providing services to taxonomists for standard genome sequencing and annotation.</title>
        <authorList>
            <consortium name="The Broad Institute Genomics Platform"/>
            <consortium name="The Broad Institute Genome Sequencing Center for Infectious Disease"/>
            <person name="Wu L."/>
            <person name="Ma J."/>
        </authorList>
    </citation>
    <scope>NUCLEOTIDE SEQUENCE [LARGE SCALE GENOMIC DNA]</scope>
    <source>
        <strain evidence="3">JCM 11650</strain>
    </source>
</reference>
<sequence>MKKSMIAISVMALIGSGAAMAASGGTSNPAGVAVGNSNHIMFGGGNSGVALNGAGSYIDLAGGPIKGSNTAIAARGNGTILKATDMGLPLPIDVAQVWKASATQGTSKFVINSVRQITTLSFAPQFGGLVIGQVANASGVPLAVGSGVYFGEWAPRAAGTPPSNSTDLNMGSNNRTVWYVGDNPTTSMPTLTNATYNVIGIQGVGTASNNLPTAPKLYGGTLTANYVAGGSNNFLTGSINNGTNTVSFAGTTILATGKFGNGPGGAPGTIEGQFYNNASALAGIYKVDGTPAANVAFGGSRSN</sequence>
<feature type="signal peptide" evidence="1">
    <location>
        <begin position="1"/>
        <end position="21"/>
    </location>
</feature>
<proteinExistence type="predicted"/>
<evidence type="ECO:0000313" key="3">
    <source>
        <dbReference type="Proteomes" id="UP001595967"/>
    </source>
</evidence>